<dbReference type="GO" id="GO:0006631">
    <property type="term" value="P:fatty acid metabolic process"/>
    <property type="evidence" value="ECO:0007669"/>
    <property type="project" value="InterPro"/>
</dbReference>
<dbReference type="Proteomes" id="UP000295741">
    <property type="component" value="Unassembled WGS sequence"/>
</dbReference>
<dbReference type="InterPro" id="IPR006108">
    <property type="entry name" value="3HC_DH_C"/>
</dbReference>
<name>A0A4R6J2I2_9BACT</name>
<sequence length="207" mass="23161">MQIVVKASPQQQKAFLSKTWPAGCHIYWYGTDTLPEKADAWFDLSCEEEGPAFATRTHTIVFANAVLLTNASLPEHYVRINGWQGFLERPVLEIAATAHLQAVQAIMDQLNWTFTVAPDEPGMIAARIIAMIINEAYFALGEEVSSKSDIDTAMKLGTNYPYGPFEWCEKIGIQPIYRLLTILAEEDERYQPAPALAAEFAEYKITA</sequence>
<dbReference type="PANTHER" id="PTHR48075">
    <property type="entry name" value="3-HYDROXYACYL-COA DEHYDROGENASE FAMILY PROTEIN"/>
    <property type="match status" value="1"/>
</dbReference>
<proteinExistence type="predicted"/>
<accession>A0A4R6J2I2</accession>
<dbReference type="EMBL" id="SNWP01000010">
    <property type="protein sequence ID" value="TDO28991.1"/>
    <property type="molecule type" value="Genomic_DNA"/>
</dbReference>
<keyword evidence="3" id="KW-1185">Reference proteome</keyword>
<dbReference type="InterPro" id="IPR008927">
    <property type="entry name" value="6-PGluconate_DH-like_C_sf"/>
</dbReference>
<dbReference type="InterPro" id="IPR013328">
    <property type="entry name" value="6PGD_dom2"/>
</dbReference>
<gene>
    <name evidence="2" type="ORF">BC659_1073</name>
</gene>
<dbReference type="RefSeq" id="WP_133473600.1">
    <property type="nucleotide sequence ID" value="NZ_SNWP01000010.1"/>
</dbReference>
<evidence type="ECO:0000313" key="2">
    <source>
        <dbReference type="EMBL" id="TDO28991.1"/>
    </source>
</evidence>
<organism evidence="2 3">
    <name type="scientific">Sediminibacterium goheungense</name>
    <dbReference type="NCBI Taxonomy" id="1086393"/>
    <lineage>
        <taxon>Bacteria</taxon>
        <taxon>Pseudomonadati</taxon>
        <taxon>Bacteroidota</taxon>
        <taxon>Chitinophagia</taxon>
        <taxon>Chitinophagales</taxon>
        <taxon>Chitinophagaceae</taxon>
        <taxon>Sediminibacterium</taxon>
    </lineage>
</organism>
<reference evidence="2 3" key="1">
    <citation type="submission" date="2019-03" db="EMBL/GenBank/DDBJ databases">
        <title>Genomic Encyclopedia of Archaeal and Bacterial Type Strains, Phase II (KMG-II): from individual species to whole genera.</title>
        <authorList>
            <person name="Goeker M."/>
        </authorList>
    </citation>
    <scope>NUCLEOTIDE SEQUENCE [LARGE SCALE GENOMIC DNA]</scope>
    <source>
        <strain evidence="2 3">DSM 28323</strain>
    </source>
</reference>
<dbReference type="GO" id="GO:0016616">
    <property type="term" value="F:oxidoreductase activity, acting on the CH-OH group of donors, NAD or NADP as acceptor"/>
    <property type="evidence" value="ECO:0007669"/>
    <property type="project" value="InterPro"/>
</dbReference>
<evidence type="ECO:0000313" key="3">
    <source>
        <dbReference type="Proteomes" id="UP000295741"/>
    </source>
</evidence>
<evidence type="ECO:0000259" key="1">
    <source>
        <dbReference type="Pfam" id="PF00725"/>
    </source>
</evidence>
<dbReference type="AlphaFoldDB" id="A0A4R6J2I2"/>
<dbReference type="Pfam" id="PF00725">
    <property type="entry name" value="3HCDH"/>
    <property type="match status" value="1"/>
</dbReference>
<dbReference type="SUPFAM" id="SSF48179">
    <property type="entry name" value="6-phosphogluconate dehydrogenase C-terminal domain-like"/>
    <property type="match status" value="1"/>
</dbReference>
<dbReference type="PANTHER" id="PTHR48075:SF5">
    <property type="entry name" value="3-HYDROXYBUTYRYL-COA DEHYDROGENASE"/>
    <property type="match status" value="1"/>
</dbReference>
<dbReference type="Gene3D" id="1.10.1040.10">
    <property type="entry name" value="N-(1-d-carboxylethyl)-l-norvaline Dehydrogenase, domain 2"/>
    <property type="match status" value="1"/>
</dbReference>
<feature type="domain" description="3-hydroxyacyl-CoA dehydrogenase C-terminal" evidence="1">
    <location>
        <begin position="122"/>
        <end position="196"/>
    </location>
</feature>
<comment type="caution">
    <text evidence="2">The sequence shown here is derived from an EMBL/GenBank/DDBJ whole genome shotgun (WGS) entry which is preliminary data.</text>
</comment>
<protein>
    <submittedName>
        <fullName evidence="2">3-hydroxybutyryl-CoA dehydrogenase</fullName>
    </submittedName>
</protein>
<dbReference type="OrthoDB" id="2986269at2"/>